<sequence>MSELPEKVPLFILHSNESTSLSITHYTKWVVDLPQFPRFEWDFFIIDSPKGDDLILGYDSLYHFHPIIDWKNGLITYDSSHKNSSGIISSTSNDFATAVNSVSLVGELETPSIPLSVHILSIIPFQSLLSSRDEVFKEIKDVGEDVAISSLHLFQGDMDLPPSSFHASLEEEPEEIETVLKVVPLLITTIWMYPPRWKQRSLLHTTPVNIILNWRVFYLQPSSSSTGAPIFFVKKKDGGLCLCLDYRKLHAVTRKNRYPVPPMNQLLTVFDSANIFSKINLCGAYNLLRIKEGDEHFTAFGTKYGRYEYLVMPFGLTNAPSSFQNLVNDIFVDFFHIFVLVYLDDIIVFSSSQEEHVTHMASVTQRLRYKSLFVKASKCVFHSSVVEYLGYVVSSEGLKMDSSKVQQILNWPQPKNIKALQYFLSFSNFYRHFIKKYAKKISALTSLLKKDSPFTFNE</sequence>
<dbReference type="Gene3D" id="2.40.70.10">
    <property type="entry name" value="Acid Proteases"/>
    <property type="match status" value="1"/>
</dbReference>
<evidence type="ECO:0000313" key="2">
    <source>
        <dbReference type="EMBL" id="MBW0573505.1"/>
    </source>
</evidence>
<dbReference type="Proteomes" id="UP000765509">
    <property type="component" value="Unassembled WGS sequence"/>
</dbReference>
<dbReference type="PROSITE" id="PS50878">
    <property type="entry name" value="RT_POL"/>
    <property type="match status" value="1"/>
</dbReference>
<proteinExistence type="predicted"/>
<feature type="domain" description="Reverse transcriptase" evidence="1">
    <location>
        <begin position="214"/>
        <end position="393"/>
    </location>
</feature>
<keyword evidence="3" id="KW-1185">Reference proteome</keyword>
<name>A0A9Q3K5Z5_9BASI</name>
<comment type="caution">
    <text evidence="2">The sequence shown here is derived from an EMBL/GenBank/DDBJ whole genome shotgun (WGS) entry which is preliminary data.</text>
</comment>
<dbReference type="InterPro" id="IPR043502">
    <property type="entry name" value="DNA/RNA_pol_sf"/>
</dbReference>
<dbReference type="AlphaFoldDB" id="A0A9Q3K5Z5"/>
<accession>A0A9Q3K5Z5</accession>
<dbReference type="PANTHER" id="PTHR24559">
    <property type="entry name" value="TRANSPOSON TY3-I GAG-POL POLYPROTEIN"/>
    <property type="match status" value="1"/>
</dbReference>
<dbReference type="EMBL" id="AVOT02092251">
    <property type="protein sequence ID" value="MBW0573505.1"/>
    <property type="molecule type" value="Genomic_DNA"/>
</dbReference>
<dbReference type="InterPro" id="IPR021109">
    <property type="entry name" value="Peptidase_aspartic_dom_sf"/>
</dbReference>
<reference evidence="2" key="1">
    <citation type="submission" date="2021-03" db="EMBL/GenBank/DDBJ databases">
        <title>Draft genome sequence of rust myrtle Austropuccinia psidii MF-1, a brazilian biotype.</title>
        <authorList>
            <person name="Quecine M.C."/>
            <person name="Pachon D.M.R."/>
            <person name="Bonatelli M.L."/>
            <person name="Correr F.H."/>
            <person name="Franceschini L.M."/>
            <person name="Leite T.F."/>
            <person name="Margarido G.R.A."/>
            <person name="Almeida C.A."/>
            <person name="Ferrarezi J.A."/>
            <person name="Labate C.A."/>
        </authorList>
    </citation>
    <scope>NUCLEOTIDE SEQUENCE</scope>
    <source>
        <strain evidence="2">MF-1</strain>
    </source>
</reference>
<dbReference type="Pfam" id="PF00078">
    <property type="entry name" value="RVT_1"/>
    <property type="match status" value="1"/>
</dbReference>
<dbReference type="OrthoDB" id="2435678at2759"/>
<dbReference type="CDD" id="cd01647">
    <property type="entry name" value="RT_LTR"/>
    <property type="match status" value="1"/>
</dbReference>
<dbReference type="InterPro" id="IPR043128">
    <property type="entry name" value="Rev_trsase/Diguanyl_cyclase"/>
</dbReference>
<protein>
    <recommendedName>
        <fullName evidence="1">Reverse transcriptase domain-containing protein</fullName>
    </recommendedName>
</protein>
<evidence type="ECO:0000259" key="1">
    <source>
        <dbReference type="PROSITE" id="PS50878"/>
    </source>
</evidence>
<evidence type="ECO:0000313" key="3">
    <source>
        <dbReference type="Proteomes" id="UP000765509"/>
    </source>
</evidence>
<organism evidence="2 3">
    <name type="scientific">Austropuccinia psidii MF-1</name>
    <dbReference type="NCBI Taxonomy" id="1389203"/>
    <lineage>
        <taxon>Eukaryota</taxon>
        <taxon>Fungi</taxon>
        <taxon>Dikarya</taxon>
        <taxon>Basidiomycota</taxon>
        <taxon>Pucciniomycotina</taxon>
        <taxon>Pucciniomycetes</taxon>
        <taxon>Pucciniales</taxon>
        <taxon>Sphaerophragmiaceae</taxon>
        <taxon>Austropuccinia</taxon>
    </lineage>
</organism>
<dbReference type="Gene3D" id="3.10.10.10">
    <property type="entry name" value="HIV Type 1 Reverse Transcriptase, subunit A, domain 1"/>
    <property type="match status" value="1"/>
</dbReference>
<dbReference type="PANTHER" id="PTHR24559:SF440">
    <property type="entry name" value="RIBONUCLEASE H"/>
    <property type="match status" value="1"/>
</dbReference>
<dbReference type="InterPro" id="IPR000477">
    <property type="entry name" value="RT_dom"/>
</dbReference>
<dbReference type="Gene3D" id="3.30.70.270">
    <property type="match status" value="2"/>
</dbReference>
<gene>
    <name evidence="2" type="ORF">O181_113220</name>
</gene>
<dbReference type="InterPro" id="IPR053134">
    <property type="entry name" value="RNA-dir_DNA_polymerase"/>
</dbReference>
<dbReference type="SUPFAM" id="SSF56672">
    <property type="entry name" value="DNA/RNA polymerases"/>
    <property type="match status" value="1"/>
</dbReference>